<evidence type="ECO:0000256" key="6">
    <source>
        <dbReference type="ARBA" id="ARBA00022840"/>
    </source>
</evidence>
<dbReference type="Gene3D" id="1.10.510.10">
    <property type="entry name" value="Transferase(Phosphotransferase) domain 1"/>
    <property type="match status" value="1"/>
</dbReference>
<dbReference type="Proteomes" id="UP000019132">
    <property type="component" value="Unassembled WGS sequence"/>
</dbReference>
<dbReference type="PROSITE" id="PS50011">
    <property type="entry name" value="PROTEIN_KINASE_DOM"/>
    <property type="match status" value="1"/>
</dbReference>
<dbReference type="InterPro" id="IPR053858">
    <property type="entry name" value="Arb2_dom"/>
</dbReference>
<feature type="compositionally biased region" description="Basic residues" evidence="8">
    <location>
        <begin position="339"/>
        <end position="349"/>
    </location>
</feature>
<evidence type="ECO:0000313" key="11">
    <source>
        <dbReference type="EnsemblProtists" id="PYU1_T009605"/>
    </source>
</evidence>
<accession>K3WXA7</accession>
<evidence type="ECO:0000256" key="3">
    <source>
        <dbReference type="ARBA" id="ARBA00022679"/>
    </source>
</evidence>
<dbReference type="PROSITE" id="PS00108">
    <property type="entry name" value="PROTEIN_KINASE_ST"/>
    <property type="match status" value="1"/>
</dbReference>
<keyword evidence="1" id="KW-0723">Serine/threonine-protein kinase</keyword>
<dbReference type="InterPro" id="IPR000719">
    <property type="entry name" value="Prot_kinase_dom"/>
</dbReference>
<evidence type="ECO:0000256" key="4">
    <source>
        <dbReference type="ARBA" id="ARBA00022741"/>
    </source>
</evidence>
<feature type="compositionally biased region" description="Low complexity" evidence="8">
    <location>
        <begin position="328"/>
        <end position="338"/>
    </location>
</feature>
<dbReference type="GO" id="GO:0005524">
    <property type="term" value="F:ATP binding"/>
    <property type="evidence" value="ECO:0007669"/>
    <property type="project" value="UniProtKB-UniRule"/>
</dbReference>
<sequence>MQHGRDAERGKMEALLHQIVQEEQLKMQQLGFVETFIPSPDSPARCSIFMSANWHICRRLLMIIVSGNGIQPGIWSRSLVLESPEMPNQYRSGSMLPYVHTALSKGYGVIVTNPSTNTVNVGNEKVPIPFSSTPEMHVRYVWETYGTRTACSQVYVAAYGRGGALTKHLVCTQPLLRSKLAAIAFIESSHRIEGDDTQEVRGLLGTRAINWQRSKEGPGTQLQDCTQLGCLSLSAGEPRGAEQKSSNTAWTIAASMDTVFAFFESARGSMPDEPVEDELMDEMSRLSEYAYAGAAAMSSAAYLQDHQEDAEILSEDDQGGANGGYAAGGDAASQQGSARTRRSSARNSRRSMVISTSMSVNDFDLLSVVGKGAYGKVFLAKKKTGRNGGRIYAMKVLRKQDVFKKKQVEHTKSEQRILKHVEHPFVVRLRYAFQNNHKLYLVMDYYSGGSLFVHLRKNKRFTENRAKFYAAELVLSLAHLHYMHIMYRDLKLENILMDAEGHIAITDFGLSKEDDEGSTFVGTPEYLAPELLCSQRTASSYGNTIDWWSYGVLVYEMIQGHTPFWDKNRRQMFQNILSKEPLYPAELFSPTATDFLQRLLVKNPRRRMGCGAEGALEIMRHPWFEGVDWDALLQRRVEPPFKPQVGLDAQGNPRNRTSSSLATELQYVPNVFKQQEVADSPVVGVLGSSSGAHTMHFDDFSYMGSDIMGSRRTSLFRESDLKMELGE</sequence>
<dbReference type="HOGENOM" id="CLU_000288_56_4_1"/>
<evidence type="ECO:0000313" key="12">
    <source>
        <dbReference type="Proteomes" id="UP000019132"/>
    </source>
</evidence>
<dbReference type="Gene3D" id="3.30.200.20">
    <property type="entry name" value="Phosphorylase Kinase, domain 1"/>
    <property type="match status" value="1"/>
</dbReference>
<dbReference type="FunFam" id="1.10.510.10:FF:000465">
    <property type="entry name" value="Non-specific serine/threonine protein kinase"/>
    <property type="match status" value="1"/>
</dbReference>
<dbReference type="eggNOG" id="KOG0603">
    <property type="taxonomic scope" value="Eukaryota"/>
</dbReference>
<reference evidence="12" key="2">
    <citation type="submission" date="2010-04" db="EMBL/GenBank/DDBJ databases">
        <authorList>
            <person name="Buell R."/>
            <person name="Hamilton J."/>
            <person name="Hostetler J."/>
        </authorList>
    </citation>
    <scope>NUCLEOTIDE SEQUENCE [LARGE SCALE GENOMIC DNA]</scope>
    <source>
        <strain evidence="12">DAOM:BR144</strain>
    </source>
</reference>
<keyword evidence="12" id="KW-1185">Reference proteome</keyword>
<dbReference type="PROSITE" id="PS51285">
    <property type="entry name" value="AGC_KINASE_CTER"/>
    <property type="match status" value="1"/>
</dbReference>
<dbReference type="Pfam" id="PF22749">
    <property type="entry name" value="Arb2"/>
    <property type="match status" value="1"/>
</dbReference>
<reference evidence="11" key="3">
    <citation type="submission" date="2015-02" db="UniProtKB">
        <authorList>
            <consortium name="EnsemblProtists"/>
        </authorList>
    </citation>
    <scope>IDENTIFICATION</scope>
    <source>
        <strain evidence="11">DAOM BR144</strain>
    </source>
</reference>
<feature type="region of interest" description="Disordered" evidence="8">
    <location>
        <begin position="315"/>
        <end position="350"/>
    </location>
</feature>
<dbReference type="STRING" id="431595.K3WXA7"/>
<dbReference type="InterPro" id="IPR008271">
    <property type="entry name" value="Ser/Thr_kinase_AS"/>
</dbReference>
<dbReference type="GO" id="GO:0004674">
    <property type="term" value="F:protein serine/threonine kinase activity"/>
    <property type="evidence" value="ECO:0007669"/>
    <property type="project" value="UniProtKB-KW"/>
</dbReference>
<evidence type="ECO:0000256" key="5">
    <source>
        <dbReference type="ARBA" id="ARBA00022777"/>
    </source>
</evidence>
<dbReference type="InParanoid" id="K3WXA7"/>
<evidence type="ECO:0000256" key="8">
    <source>
        <dbReference type="SAM" id="MobiDB-lite"/>
    </source>
</evidence>
<evidence type="ECO:0000256" key="1">
    <source>
        <dbReference type="ARBA" id="ARBA00022527"/>
    </source>
</evidence>
<dbReference type="PROSITE" id="PS00107">
    <property type="entry name" value="PROTEIN_KINASE_ATP"/>
    <property type="match status" value="1"/>
</dbReference>
<keyword evidence="2" id="KW-0597">Phosphoprotein</keyword>
<evidence type="ECO:0008006" key="13">
    <source>
        <dbReference type="Google" id="ProtNLM"/>
    </source>
</evidence>
<protein>
    <recommendedName>
        <fullName evidence="13">Protein kinase domain-containing protein</fullName>
    </recommendedName>
</protein>
<proteinExistence type="predicted"/>
<dbReference type="EMBL" id="GL376615">
    <property type="status" value="NOT_ANNOTATED_CDS"/>
    <property type="molecule type" value="Genomic_DNA"/>
</dbReference>
<dbReference type="InterPro" id="IPR000961">
    <property type="entry name" value="AGC-kinase_C"/>
</dbReference>
<feature type="binding site" evidence="7">
    <location>
        <position position="395"/>
    </location>
    <ligand>
        <name>ATP</name>
        <dbReference type="ChEBI" id="CHEBI:30616"/>
    </ligand>
</feature>
<dbReference type="VEuPathDB" id="FungiDB:PYU1_G009587"/>
<evidence type="ECO:0000259" key="10">
    <source>
        <dbReference type="PROSITE" id="PS51285"/>
    </source>
</evidence>
<dbReference type="Pfam" id="PF00069">
    <property type="entry name" value="Pkinase"/>
    <property type="match status" value="1"/>
</dbReference>
<feature type="domain" description="AGC-kinase C-terminal" evidence="10">
    <location>
        <begin position="625"/>
        <end position="712"/>
    </location>
</feature>
<evidence type="ECO:0000259" key="9">
    <source>
        <dbReference type="PROSITE" id="PS50011"/>
    </source>
</evidence>
<dbReference type="FunFam" id="3.30.200.20:FF:000715">
    <property type="entry name" value="AGC protein kinase"/>
    <property type="match status" value="1"/>
</dbReference>
<evidence type="ECO:0000256" key="2">
    <source>
        <dbReference type="ARBA" id="ARBA00022553"/>
    </source>
</evidence>
<dbReference type="AlphaFoldDB" id="K3WXA7"/>
<reference evidence="12" key="1">
    <citation type="journal article" date="2010" name="Genome Biol.">
        <title>Genome sequence of the necrotrophic plant pathogen Pythium ultimum reveals original pathogenicity mechanisms and effector repertoire.</title>
        <authorList>
            <person name="Levesque C.A."/>
            <person name="Brouwer H."/>
            <person name="Cano L."/>
            <person name="Hamilton J.P."/>
            <person name="Holt C."/>
            <person name="Huitema E."/>
            <person name="Raffaele S."/>
            <person name="Robideau G.P."/>
            <person name="Thines M."/>
            <person name="Win J."/>
            <person name="Zerillo M.M."/>
            <person name="Beakes G.W."/>
            <person name="Boore J.L."/>
            <person name="Busam D."/>
            <person name="Dumas B."/>
            <person name="Ferriera S."/>
            <person name="Fuerstenberg S.I."/>
            <person name="Gachon C.M."/>
            <person name="Gaulin E."/>
            <person name="Govers F."/>
            <person name="Grenville-Briggs L."/>
            <person name="Horner N."/>
            <person name="Hostetler J."/>
            <person name="Jiang R.H."/>
            <person name="Johnson J."/>
            <person name="Krajaejun T."/>
            <person name="Lin H."/>
            <person name="Meijer H.J."/>
            <person name="Moore B."/>
            <person name="Morris P."/>
            <person name="Phuntmart V."/>
            <person name="Puiu D."/>
            <person name="Shetty J."/>
            <person name="Stajich J.E."/>
            <person name="Tripathy S."/>
            <person name="Wawra S."/>
            <person name="van West P."/>
            <person name="Whitty B.R."/>
            <person name="Coutinho P.M."/>
            <person name="Henrissat B."/>
            <person name="Martin F."/>
            <person name="Thomas P.D."/>
            <person name="Tyler B.M."/>
            <person name="De Vries R.P."/>
            <person name="Kamoun S."/>
            <person name="Yandell M."/>
            <person name="Tisserat N."/>
            <person name="Buell C.R."/>
        </authorList>
    </citation>
    <scope>NUCLEOTIDE SEQUENCE</scope>
    <source>
        <strain evidence="12">DAOM:BR144</strain>
    </source>
</reference>
<feature type="domain" description="Protein kinase" evidence="9">
    <location>
        <begin position="363"/>
        <end position="624"/>
    </location>
</feature>
<dbReference type="EnsemblProtists" id="PYU1_T009605">
    <property type="protein sequence ID" value="PYU1_T009605"/>
    <property type="gene ID" value="PYU1_G009587"/>
</dbReference>
<keyword evidence="4 7" id="KW-0547">Nucleotide-binding</keyword>
<dbReference type="InterPro" id="IPR017441">
    <property type="entry name" value="Protein_kinase_ATP_BS"/>
</dbReference>
<keyword evidence="5" id="KW-0418">Kinase</keyword>
<dbReference type="SUPFAM" id="SSF56112">
    <property type="entry name" value="Protein kinase-like (PK-like)"/>
    <property type="match status" value="1"/>
</dbReference>
<name>K3WXA7_GLOUD</name>
<dbReference type="CDD" id="cd05123">
    <property type="entry name" value="STKc_AGC"/>
    <property type="match status" value="1"/>
</dbReference>
<dbReference type="PANTHER" id="PTHR24351">
    <property type="entry name" value="RIBOSOMAL PROTEIN S6 KINASE"/>
    <property type="match status" value="1"/>
</dbReference>
<organism evidence="11 12">
    <name type="scientific">Globisporangium ultimum (strain ATCC 200006 / CBS 805.95 / DAOM BR144)</name>
    <name type="common">Pythium ultimum</name>
    <dbReference type="NCBI Taxonomy" id="431595"/>
    <lineage>
        <taxon>Eukaryota</taxon>
        <taxon>Sar</taxon>
        <taxon>Stramenopiles</taxon>
        <taxon>Oomycota</taxon>
        <taxon>Peronosporomycetes</taxon>
        <taxon>Pythiales</taxon>
        <taxon>Pythiaceae</taxon>
        <taxon>Globisporangium</taxon>
    </lineage>
</organism>
<keyword evidence="3" id="KW-0808">Transferase</keyword>
<dbReference type="InterPro" id="IPR045270">
    <property type="entry name" value="STKc_AGC"/>
</dbReference>
<dbReference type="OMA" id="EIMGHPW"/>
<dbReference type="SMART" id="SM00220">
    <property type="entry name" value="S_TKc"/>
    <property type="match status" value="1"/>
</dbReference>
<keyword evidence="6 7" id="KW-0067">ATP-binding</keyword>
<evidence type="ECO:0000256" key="7">
    <source>
        <dbReference type="PROSITE-ProRule" id="PRU10141"/>
    </source>
</evidence>
<dbReference type="InterPro" id="IPR011009">
    <property type="entry name" value="Kinase-like_dom_sf"/>
</dbReference>